<dbReference type="Pfam" id="PF13472">
    <property type="entry name" value="Lipase_GDSL_2"/>
    <property type="match status" value="1"/>
</dbReference>
<keyword evidence="4" id="KW-0378">Hydrolase</keyword>
<dbReference type="InterPro" id="IPR053140">
    <property type="entry name" value="GDSL_Rv0518-like"/>
</dbReference>
<dbReference type="PANTHER" id="PTHR43784:SF2">
    <property type="entry name" value="GDSL-LIKE LIPASE_ACYLHYDROLASE, PUTATIVE (AFU_ORTHOLOGUE AFUA_2G00820)-RELATED"/>
    <property type="match status" value="1"/>
</dbReference>
<feature type="chain" id="PRO_5046134292" evidence="2">
    <location>
        <begin position="22"/>
        <end position="426"/>
    </location>
</feature>
<dbReference type="RefSeq" id="WP_309481283.1">
    <property type="nucleotide sequence ID" value="NZ_CP133720.1"/>
</dbReference>
<evidence type="ECO:0000256" key="2">
    <source>
        <dbReference type="SAM" id="SignalP"/>
    </source>
</evidence>
<accession>A0ABY9REY7</accession>
<dbReference type="GO" id="GO:0016787">
    <property type="term" value="F:hydrolase activity"/>
    <property type="evidence" value="ECO:0007669"/>
    <property type="project" value="UniProtKB-KW"/>
</dbReference>
<dbReference type="Gene3D" id="3.40.50.1110">
    <property type="entry name" value="SGNH hydrolase"/>
    <property type="match status" value="1"/>
</dbReference>
<evidence type="ECO:0000313" key="5">
    <source>
        <dbReference type="Proteomes" id="UP001181355"/>
    </source>
</evidence>
<gene>
    <name evidence="4" type="ORF">RF679_14190</name>
</gene>
<evidence type="ECO:0000313" key="4">
    <source>
        <dbReference type="EMBL" id="WMW79788.1"/>
    </source>
</evidence>
<organism evidence="4 5">
    <name type="scientific">Undibacterium cyanobacteriorum</name>
    <dbReference type="NCBI Taxonomy" id="3073561"/>
    <lineage>
        <taxon>Bacteria</taxon>
        <taxon>Pseudomonadati</taxon>
        <taxon>Pseudomonadota</taxon>
        <taxon>Betaproteobacteria</taxon>
        <taxon>Burkholderiales</taxon>
        <taxon>Oxalobacteraceae</taxon>
        <taxon>Undibacterium</taxon>
    </lineage>
</organism>
<proteinExistence type="predicted"/>
<dbReference type="SUPFAM" id="SSF52266">
    <property type="entry name" value="SGNH hydrolase"/>
    <property type="match status" value="1"/>
</dbReference>
<dbReference type="PANTHER" id="PTHR43784">
    <property type="entry name" value="GDSL-LIKE LIPASE/ACYLHYDROLASE, PUTATIVE (AFU_ORTHOLOGUE AFUA_2G00820)-RELATED"/>
    <property type="match status" value="1"/>
</dbReference>
<reference evidence="4" key="1">
    <citation type="submission" date="2023-09" db="EMBL/GenBank/DDBJ databases">
        <title>Undibacterium sp. 20NA77.5 isolated from freshwater.</title>
        <authorList>
            <person name="Le V."/>
            <person name="Ko S.-R."/>
            <person name="Ahn C.-Y."/>
            <person name="Oh H.-M."/>
        </authorList>
    </citation>
    <scope>NUCLEOTIDE SEQUENCE</scope>
    <source>
        <strain evidence="4">20NA77.5</strain>
    </source>
</reference>
<evidence type="ECO:0000259" key="3">
    <source>
        <dbReference type="Pfam" id="PF13472"/>
    </source>
</evidence>
<feature type="region of interest" description="Disordered" evidence="1">
    <location>
        <begin position="21"/>
        <end position="42"/>
    </location>
</feature>
<keyword evidence="5" id="KW-1185">Reference proteome</keyword>
<dbReference type="InterPro" id="IPR013830">
    <property type="entry name" value="SGNH_hydro"/>
</dbReference>
<feature type="domain" description="SGNH hydrolase-type esterase" evidence="3">
    <location>
        <begin position="216"/>
        <end position="415"/>
    </location>
</feature>
<evidence type="ECO:0000256" key="1">
    <source>
        <dbReference type="SAM" id="MobiDB-lite"/>
    </source>
</evidence>
<name>A0ABY9REY7_9BURK</name>
<dbReference type="InterPro" id="IPR036514">
    <property type="entry name" value="SGNH_hydro_sf"/>
</dbReference>
<keyword evidence="2" id="KW-0732">Signal</keyword>
<dbReference type="Proteomes" id="UP001181355">
    <property type="component" value="Chromosome"/>
</dbReference>
<protein>
    <submittedName>
        <fullName evidence="4">SGNH/GDSL hydrolase family protein</fullName>
    </submittedName>
</protein>
<sequence>MLGKVVVSIICSLLWNSNVSASPNNPSGTHNPTHSHKQEGHQQNAATLLWSSAWYSPIDSKGGALEPQSLRQRIRSSIDGKKVRLQFSNKFGTSALKMTSVMIARSDGLGAIDLKSQRPVLFAGSNNVVIPPGQEIVSDSIDLPVKALEELAISFFLPEGTETATLHNTSMQNAQLYPLVDKTRSKTWGEAKQDDTRYFLKELEIQTSGKTGAIVAFGDSLTDGVGIENDRYHRWTDFLAERLQVSPKHRQYAVLNAGIAGNRLLRGASAPFIGNAGLLRFDEDVLQRAGVQFIIVSIGTNDISANHAFSDPSEQITYEDLVDGYQQLITRAHERSIKIIGTTIKPRGGAQGRLPHTPEAERLRIRINQWIRSASAFDGVIDFDLMLRDPAQVDRLNPIYDSGDHTHPNAAGYRVMANGIDLRLFQ</sequence>
<feature type="signal peptide" evidence="2">
    <location>
        <begin position="1"/>
        <end position="21"/>
    </location>
</feature>
<dbReference type="CDD" id="cd01830">
    <property type="entry name" value="XynE_like"/>
    <property type="match status" value="1"/>
</dbReference>
<dbReference type="EMBL" id="CP133720">
    <property type="protein sequence ID" value="WMW79788.1"/>
    <property type="molecule type" value="Genomic_DNA"/>
</dbReference>